<keyword evidence="5" id="KW-1185">Reference proteome</keyword>
<evidence type="ECO:0000259" key="3">
    <source>
        <dbReference type="PROSITE" id="PS51214"/>
    </source>
</evidence>
<reference evidence="5" key="1">
    <citation type="journal article" date="2013" name="Nature">
        <title>Pan genome of the phytoplankton Emiliania underpins its global distribution.</title>
        <authorList>
            <person name="Read B.A."/>
            <person name="Kegel J."/>
            <person name="Klute M.J."/>
            <person name="Kuo A."/>
            <person name="Lefebvre S.C."/>
            <person name="Maumus F."/>
            <person name="Mayer C."/>
            <person name="Miller J."/>
            <person name="Monier A."/>
            <person name="Salamov A."/>
            <person name="Young J."/>
            <person name="Aguilar M."/>
            <person name="Claverie J.M."/>
            <person name="Frickenhaus S."/>
            <person name="Gonzalez K."/>
            <person name="Herman E.K."/>
            <person name="Lin Y.C."/>
            <person name="Napier J."/>
            <person name="Ogata H."/>
            <person name="Sarno A.F."/>
            <person name="Shmutz J."/>
            <person name="Schroeder D."/>
            <person name="de Vargas C."/>
            <person name="Verret F."/>
            <person name="von Dassow P."/>
            <person name="Valentin K."/>
            <person name="Van de Peer Y."/>
            <person name="Wheeler G."/>
            <person name="Dacks J.B."/>
            <person name="Delwiche C.F."/>
            <person name="Dyhrman S.T."/>
            <person name="Glockner G."/>
            <person name="John U."/>
            <person name="Richards T."/>
            <person name="Worden A.Z."/>
            <person name="Zhang X."/>
            <person name="Grigoriev I.V."/>
            <person name="Allen A.E."/>
            <person name="Bidle K."/>
            <person name="Borodovsky M."/>
            <person name="Bowler C."/>
            <person name="Brownlee C."/>
            <person name="Cock J.M."/>
            <person name="Elias M."/>
            <person name="Gladyshev V.N."/>
            <person name="Groth M."/>
            <person name="Guda C."/>
            <person name="Hadaegh A."/>
            <person name="Iglesias-Rodriguez M.D."/>
            <person name="Jenkins J."/>
            <person name="Jones B.M."/>
            <person name="Lawson T."/>
            <person name="Leese F."/>
            <person name="Lindquist E."/>
            <person name="Lobanov A."/>
            <person name="Lomsadze A."/>
            <person name="Malik S.B."/>
            <person name="Marsh M.E."/>
            <person name="Mackinder L."/>
            <person name="Mock T."/>
            <person name="Mueller-Roeber B."/>
            <person name="Pagarete A."/>
            <person name="Parker M."/>
            <person name="Probert I."/>
            <person name="Quesneville H."/>
            <person name="Raines C."/>
            <person name="Rensing S.A."/>
            <person name="Riano-Pachon D.M."/>
            <person name="Richier S."/>
            <person name="Rokitta S."/>
            <person name="Shiraiwa Y."/>
            <person name="Soanes D.M."/>
            <person name="van der Giezen M."/>
            <person name="Wahlund T.M."/>
            <person name="Williams B."/>
            <person name="Wilson W."/>
            <person name="Wolfe G."/>
            <person name="Wurch L.L."/>
        </authorList>
    </citation>
    <scope>NUCLEOTIDE SEQUENCE</scope>
</reference>
<dbReference type="PaxDb" id="2903-EOD37587"/>
<dbReference type="GO" id="GO:0006606">
    <property type="term" value="P:protein import into nucleus"/>
    <property type="evidence" value="ECO:0007669"/>
    <property type="project" value="InterPro"/>
</dbReference>
<keyword evidence="1" id="KW-0813">Transport</keyword>
<evidence type="ECO:0000256" key="2">
    <source>
        <dbReference type="SAM" id="MobiDB-lite"/>
    </source>
</evidence>
<dbReference type="Gene3D" id="1.20.5.690">
    <property type="entry name" value="Importin-alpha, importin-beta-binding domain"/>
    <property type="match status" value="1"/>
</dbReference>
<evidence type="ECO:0000313" key="5">
    <source>
        <dbReference type="Proteomes" id="UP000013827"/>
    </source>
</evidence>
<dbReference type="Pfam" id="PF01749">
    <property type="entry name" value="IBB"/>
    <property type="match status" value="1"/>
</dbReference>
<protein>
    <recommendedName>
        <fullName evidence="3">IBB domain-containing protein</fullName>
    </recommendedName>
</protein>
<organism evidence="4 5">
    <name type="scientific">Emiliania huxleyi (strain CCMP1516)</name>
    <dbReference type="NCBI Taxonomy" id="280463"/>
    <lineage>
        <taxon>Eukaryota</taxon>
        <taxon>Haptista</taxon>
        <taxon>Haptophyta</taxon>
        <taxon>Prymnesiophyceae</taxon>
        <taxon>Isochrysidales</taxon>
        <taxon>Noelaerhabdaceae</taxon>
        <taxon>Emiliania</taxon>
    </lineage>
</organism>
<name>A0A0D3KPA2_EMIH1</name>
<dbReference type="Proteomes" id="UP000013827">
    <property type="component" value="Unassembled WGS sequence"/>
</dbReference>
<evidence type="ECO:0000256" key="1">
    <source>
        <dbReference type="PROSITE-ProRule" id="PRU00561"/>
    </source>
</evidence>
<feature type="compositionally biased region" description="Basic and acidic residues" evidence="2">
    <location>
        <begin position="16"/>
        <end position="44"/>
    </location>
</feature>
<feature type="domain" description="IBB" evidence="3">
    <location>
        <begin position="1"/>
        <end position="56"/>
    </location>
</feature>
<dbReference type="PROSITE" id="PS51214">
    <property type="entry name" value="IBB"/>
    <property type="match status" value="1"/>
</dbReference>
<dbReference type="InterPro" id="IPR002652">
    <property type="entry name" value="Importin-a_IBB"/>
</dbReference>
<dbReference type="KEGG" id="ehx:EMIHUDRAFT_252033"/>
<dbReference type="AlphaFoldDB" id="A0A0D3KPA2"/>
<dbReference type="InterPro" id="IPR036975">
    <property type="entry name" value="Importin-a_IBB_sf"/>
</dbReference>
<proteinExistence type="predicted"/>
<dbReference type="GO" id="GO:0061608">
    <property type="term" value="F:nuclear import signal receptor activity"/>
    <property type="evidence" value="ECO:0007669"/>
    <property type="project" value="InterPro"/>
</dbReference>
<dbReference type="HOGENOM" id="CLU_1963735_0_0_1"/>
<reference evidence="4" key="2">
    <citation type="submission" date="2024-10" db="UniProtKB">
        <authorList>
            <consortium name="EnsemblProtists"/>
        </authorList>
    </citation>
    <scope>IDENTIFICATION</scope>
</reference>
<accession>A0A0D3KPA2</accession>
<evidence type="ECO:0000313" key="4">
    <source>
        <dbReference type="EnsemblProtists" id="EOD37587"/>
    </source>
</evidence>
<dbReference type="STRING" id="2903.R1DR71"/>
<sequence length="128" mass="13779">MRASLPSSPSRRGRSRGLDADDARSRRNENKIELRKAKKDETLAKRRFAQPADAAAEEPTDPAAAAADAVANACCRRRLHSKTAGKAVTQRGGGLSAARTVAFARGEASIAARCMRHASRQRVRELLA</sequence>
<feature type="compositionally biased region" description="Low complexity" evidence="2">
    <location>
        <begin position="1"/>
        <end position="10"/>
    </location>
</feature>
<dbReference type="RefSeq" id="XP_005790016.1">
    <property type="nucleotide sequence ID" value="XM_005789959.1"/>
</dbReference>
<feature type="region of interest" description="Disordered" evidence="2">
    <location>
        <begin position="1"/>
        <end position="65"/>
    </location>
</feature>
<dbReference type="GeneID" id="17282856"/>
<dbReference type="EnsemblProtists" id="EOD37587">
    <property type="protein sequence ID" value="EOD37587"/>
    <property type="gene ID" value="EMIHUDRAFT_252033"/>
</dbReference>